<dbReference type="InterPro" id="IPR036388">
    <property type="entry name" value="WH-like_DNA-bd_sf"/>
</dbReference>
<dbReference type="GO" id="GO:0000727">
    <property type="term" value="P:double-strand break repair via break-induced replication"/>
    <property type="evidence" value="ECO:0007669"/>
    <property type="project" value="UniProtKB-UniRule"/>
</dbReference>
<keyword evidence="10 13" id="KW-0233">DNA recombination</keyword>
<dbReference type="GO" id="GO:0003677">
    <property type="term" value="F:DNA binding"/>
    <property type="evidence" value="ECO:0007669"/>
    <property type="project" value="UniProtKB-UniRule"/>
</dbReference>
<dbReference type="InterPro" id="IPR011335">
    <property type="entry name" value="Restrct_endonuc-II-like"/>
</dbReference>
<comment type="similarity">
    <text evidence="3 13">Belongs to the XPF family.</text>
</comment>
<dbReference type="GO" id="GO:0005634">
    <property type="term" value="C:nucleus"/>
    <property type="evidence" value="ECO:0007669"/>
    <property type="project" value="UniProtKB-SubCell"/>
</dbReference>
<proteinExistence type="inferred from homology"/>
<evidence type="ECO:0000256" key="7">
    <source>
        <dbReference type="ARBA" id="ARBA00022763"/>
    </source>
</evidence>
<keyword evidence="12 13" id="KW-0539">Nucleus</keyword>
<dbReference type="SMART" id="SM00891">
    <property type="entry name" value="ERCC4"/>
    <property type="match status" value="1"/>
</dbReference>
<dbReference type="FunFam" id="3.40.50.10130:FF:000003">
    <property type="entry name" value="Crossover junction endonuclease MUS81"/>
    <property type="match status" value="1"/>
</dbReference>
<keyword evidence="6 13" id="KW-0255">Endonuclease</keyword>
<dbReference type="Pfam" id="PF02732">
    <property type="entry name" value="ERCC4"/>
    <property type="match status" value="1"/>
</dbReference>
<comment type="function">
    <text evidence="13">Interacts with EME1 to form a DNA structure-specific endonuclease with substrate preference for branched DNA structures with a 5'-end at the branch nick. Typical substrates include 3'-flap structures, D-loops, replication forks and nicked Holliday junctions. May be required in mitosis for the processing of stalled or collapsed replication fork intermediates. May be required in meiosis for the repair of meiosis-specific double strand breaks subsequent to single-end invasion (SEI).</text>
</comment>
<evidence type="ECO:0000256" key="12">
    <source>
        <dbReference type="ARBA" id="ARBA00023242"/>
    </source>
</evidence>
<dbReference type="InterPro" id="IPR047416">
    <property type="entry name" value="XPF_nuclease_Mus81"/>
</dbReference>
<comment type="subcellular location">
    <subcellularLocation>
        <location evidence="2 13">Nucleus</location>
    </subcellularLocation>
</comment>
<dbReference type="Proteomes" id="UP001372834">
    <property type="component" value="Unassembled WGS sequence"/>
</dbReference>
<dbReference type="Gene3D" id="1.10.150.110">
    <property type="entry name" value="DNA polymerase beta, N-terminal domain-like"/>
    <property type="match status" value="1"/>
</dbReference>
<gene>
    <name evidence="15" type="ORF">RUM43_013868</name>
</gene>
<evidence type="ECO:0000313" key="16">
    <source>
        <dbReference type="Proteomes" id="UP001372834"/>
    </source>
</evidence>
<dbReference type="GO" id="GO:0046872">
    <property type="term" value="F:metal ion binding"/>
    <property type="evidence" value="ECO:0007669"/>
    <property type="project" value="UniProtKB-UniRule"/>
</dbReference>
<dbReference type="GO" id="GO:0048476">
    <property type="term" value="C:Holliday junction resolvase complex"/>
    <property type="evidence" value="ECO:0007669"/>
    <property type="project" value="UniProtKB-UniRule"/>
</dbReference>
<dbReference type="GO" id="GO:0006308">
    <property type="term" value="P:DNA catabolic process"/>
    <property type="evidence" value="ECO:0007669"/>
    <property type="project" value="UniProtKB-UniRule"/>
</dbReference>
<dbReference type="InterPro" id="IPR033309">
    <property type="entry name" value="Mus81"/>
</dbReference>
<protein>
    <recommendedName>
        <fullName evidence="13">Crossover junction endonuclease MUS81</fullName>
        <ecNumber evidence="13">3.1.22.-</ecNumber>
    </recommendedName>
</protein>
<keyword evidence="5 13" id="KW-0479">Metal-binding</keyword>
<dbReference type="EC" id="3.1.22.-" evidence="13"/>
<keyword evidence="8 13" id="KW-0378">Hydrolase</keyword>
<dbReference type="Pfam" id="PF14716">
    <property type="entry name" value="HHH_8"/>
    <property type="match status" value="1"/>
</dbReference>
<dbReference type="InterPro" id="IPR042530">
    <property type="entry name" value="EME1/EME2_C"/>
</dbReference>
<dbReference type="InterPro" id="IPR047417">
    <property type="entry name" value="WHD_MUS81"/>
</dbReference>
<keyword evidence="9 13" id="KW-0460">Magnesium</keyword>
<dbReference type="GO" id="GO:0031297">
    <property type="term" value="P:replication fork processing"/>
    <property type="evidence" value="ECO:0007669"/>
    <property type="project" value="UniProtKB-ARBA"/>
</dbReference>
<dbReference type="GO" id="GO:0048257">
    <property type="term" value="F:3'-flap endonuclease activity"/>
    <property type="evidence" value="ECO:0007669"/>
    <property type="project" value="TreeGrafter"/>
</dbReference>
<dbReference type="InterPro" id="IPR010996">
    <property type="entry name" value="HHH_MUS81"/>
</dbReference>
<dbReference type="PANTHER" id="PTHR13451">
    <property type="entry name" value="CLASS II CROSSOVER JUNCTION ENDONUCLEASE MUS81"/>
    <property type="match status" value="1"/>
</dbReference>
<dbReference type="GO" id="GO:0008821">
    <property type="term" value="F:crossover junction DNA endonuclease activity"/>
    <property type="evidence" value="ECO:0007669"/>
    <property type="project" value="UniProtKB-UniRule"/>
</dbReference>
<comment type="subunit">
    <text evidence="13">Interacts with EME1.</text>
</comment>
<evidence type="ECO:0000256" key="2">
    <source>
        <dbReference type="ARBA" id="ARBA00004123"/>
    </source>
</evidence>
<feature type="domain" description="ERCC4" evidence="14">
    <location>
        <begin position="335"/>
        <end position="433"/>
    </location>
</feature>
<evidence type="ECO:0000256" key="1">
    <source>
        <dbReference type="ARBA" id="ARBA00001946"/>
    </source>
</evidence>
<keyword evidence="11 13" id="KW-0234">DNA repair</keyword>
<evidence type="ECO:0000313" key="15">
    <source>
        <dbReference type="EMBL" id="KAK6631804.1"/>
    </source>
</evidence>
<evidence type="ECO:0000256" key="13">
    <source>
        <dbReference type="RuleBase" id="RU369042"/>
    </source>
</evidence>
<dbReference type="CDD" id="cd21036">
    <property type="entry name" value="WH_MUS81"/>
    <property type="match status" value="1"/>
</dbReference>
<dbReference type="PANTHER" id="PTHR13451:SF0">
    <property type="entry name" value="CROSSOVER JUNCTION ENDONUCLEASE MUS81"/>
    <property type="match status" value="1"/>
</dbReference>
<dbReference type="Gene3D" id="3.40.50.10130">
    <property type="match status" value="1"/>
</dbReference>
<dbReference type="SUPFAM" id="SSF47802">
    <property type="entry name" value="DNA polymerase beta, N-terminal domain-like"/>
    <property type="match status" value="1"/>
</dbReference>
<evidence type="ECO:0000259" key="14">
    <source>
        <dbReference type="SMART" id="SM00891"/>
    </source>
</evidence>
<dbReference type="AlphaFoldDB" id="A0AAN8NXH5"/>
<name>A0AAN8NXH5_POLSC</name>
<organism evidence="15 16">
    <name type="scientific">Polyplax serrata</name>
    <name type="common">Common mouse louse</name>
    <dbReference type="NCBI Taxonomy" id="468196"/>
    <lineage>
        <taxon>Eukaryota</taxon>
        <taxon>Metazoa</taxon>
        <taxon>Ecdysozoa</taxon>
        <taxon>Arthropoda</taxon>
        <taxon>Hexapoda</taxon>
        <taxon>Insecta</taxon>
        <taxon>Pterygota</taxon>
        <taxon>Neoptera</taxon>
        <taxon>Paraneoptera</taxon>
        <taxon>Psocodea</taxon>
        <taxon>Troctomorpha</taxon>
        <taxon>Phthiraptera</taxon>
        <taxon>Anoplura</taxon>
        <taxon>Polyplacidae</taxon>
        <taxon>Polyplax</taxon>
    </lineage>
</organism>
<dbReference type="Gene3D" id="1.10.150.670">
    <property type="entry name" value="Crossover junction endonuclease EME1, DNA-binding domain"/>
    <property type="match status" value="1"/>
</dbReference>
<dbReference type="SUPFAM" id="SSF52980">
    <property type="entry name" value="Restriction endonuclease-like"/>
    <property type="match status" value="1"/>
</dbReference>
<evidence type="ECO:0000256" key="4">
    <source>
        <dbReference type="ARBA" id="ARBA00022722"/>
    </source>
</evidence>
<evidence type="ECO:0000256" key="8">
    <source>
        <dbReference type="ARBA" id="ARBA00022801"/>
    </source>
</evidence>
<accession>A0AAN8NXH5</accession>
<comment type="caution">
    <text evidence="15">The sequence shown here is derived from an EMBL/GenBank/DDBJ whole genome shotgun (WGS) entry which is preliminary data.</text>
</comment>
<keyword evidence="4 13" id="KW-0540">Nuclease</keyword>
<evidence type="ECO:0000256" key="9">
    <source>
        <dbReference type="ARBA" id="ARBA00022842"/>
    </source>
</evidence>
<evidence type="ECO:0000256" key="3">
    <source>
        <dbReference type="ARBA" id="ARBA00010015"/>
    </source>
</evidence>
<evidence type="ECO:0000256" key="11">
    <source>
        <dbReference type="ARBA" id="ARBA00023204"/>
    </source>
</evidence>
<dbReference type="InterPro" id="IPR027421">
    <property type="entry name" value="DNA_pol_lamdba_lyase_dom_sf"/>
</dbReference>
<dbReference type="FunFam" id="1.10.150.110:FF:000001">
    <property type="entry name" value="Putative Crossover junction endonuclease MUS81"/>
    <property type="match status" value="1"/>
</dbReference>
<comment type="cofactor">
    <cofactor evidence="1 13">
        <name>Mg(2+)</name>
        <dbReference type="ChEBI" id="CHEBI:18420"/>
    </cofactor>
</comment>
<keyword evidence="7 13" id="KW-0227">DNA damage</keyword>
<evidence type="ECO:0000256" key="5">
    <source>
        <dbReference type="ARBA" id="ARBA00022723"/>
    </source>
</evidence>
<dbReference type="GO" id="GO:0031573">
    <property type="term" value="P:mitotic intra-S DNA damage checkpoint signaling"/>
    <property type="evidence" value="ECO:0007669"/>
    <property type="project" value="TreeGrafter"/>
</dbReference>
<dbReference type="InterPro" id="IPR006166">
    <property type="entry name" value="ERCC4_domain"/>
</dbReference>
<dbReference type="Pfam" id="PF21136">
    <property type="entry name" value="WHD_MUS81"/>
    <property type="match status" value="1"/>
</dbReference>
<dbReference type="CDD" id="cd20074">
    <property type="entry name" value="XPF_nuclease_Mus81"/>
    <property type="match status" value="1"/>
</dbReference>
<dbReference type="Gene3D" id="1.10.10.10">
    <property type="entry name" value="Winged helix-like DNA-binding domain superfamily/Winged helix DNA-binding domain"/>
    <property type="match status" value="1"/>
</dbReference>
<evidence type="ECO:0000256" key="10">
    <source>
        <dbReference type="ARBA" id="ARBA00023172"/>
    </source>
</evidence>
<evidence type="ECO:0000256" key="6">
    <source>
        <dbReference type="ARBA" id="ARBA00022759"/>
    </source>
</evidence>
<sequence length="603" mass="68863">MTTPREPLKRVKRRIRKCQNPLFEKWLKEWREEAAKNGSEMQYCFNKALKSLQKFPFKLENGKQCLVLENFGSKICQMLDDKLKEGCHNELNTHKSDIDAELVINTDNHKRINAGIKRKSSEISSENKRLAEVACVTENAAKINHTKSKDYLPAQGTGAHAILITMLEKSQESAYKGYLLKSEIQCAAQKYCNTSFTVPKANSYYTAWSSMNILIKKQLVNKTGNPPKYCLSEIGTDLATQLKCMMQEENVPRVTQSSLLNKDVNSVIKLNENQAVLKENLQHSDIKLNNQKSPHKNKALTSTIASQEIFQEEKMKCDSDEEETITMLPNSFKILLLVDNQERDNKFQHSDQMTMRLLKSRNVNFKICHLSVGDFIWIARNDQGQELVLPYIVERKRMDDLASSIKDGRFHEQKFRLKQSGLQNLIYLVEKYGNESQRLGLPLPTLAQAISNTQVVGRFTVKITENHNHSMRYLDCMTKQLNNIFKHKTLMSCHKSDLPELKLSDDLVSLMTFKDFNKGSEKNKKLTVRNMLVKHLLQLNGLSVEKAKAIVNVFPTPKLLMHELGGSNGEKTISKLTYGGFNRSIGPVAAKQIHMLYTSTTLQ</sequence>
<dbReference type="FunFam" id="1.10.10.10:FF:000307">
    <property type="entry name" value="Crossover junction endonuclease MUS81"/>
    <property type="match status" value="1"/>
</dbReference>
<reference evidence="15 16" key="1">
    <citation type="submission" date="2023-10" db="EMBL/GenBank/DDBJ databases">
        <title>Genomes of two closely related lineages of the louse Polyplax serrata with different host specificities.</title>
        <authorList>
            <person name="Martinu J."/>
            <person name="Tarabai H."/>
            <person name="Stefka J."/>
            <person name="Hypsa V."/>
        </authorList>
    </citation>
    <scope>NUCLEOTIDE SEQUENCE [LARGE SCALE GENOMIC DNA]</scope>
    <source>
        <strain evidence="15">HR10_N</strain>
    </source>
</reference>
<dbReference type="EMBL" id="JAWJWE010000008">
    <property type="protein sequence ID" value="KAK6631804.1"/>
    <property type="molecule type" value="Genomic_DNA"/>
</dbReference>
<dbReference type="GO" id="GO:0000712">
    <property type="term" value="P:resolution of meiotic recombination intermediates"/>
    <property type="evidence" value="ECO:0007669"/>
    <property type="project" value="TreeGrafter"/>
</dbReference>